<dbReference type="Proteomes" id="UP001199355">
    <property type="component" value="Unassembled WGS sequence"/>
</dbReference>
<dbReference type="Gene3D" id="1.10.1760.20">
    <property type="match status" value="1"/>
</dbReference>
<proteinExistence type="predicted"/>
<dbReference type="EMBL" id="JAJEQF010000075">
    <property type="protein sequence ID" value="MCC2169238.1"/>
    <property type="molecule type" value="Genomic_DNA"/>
</dbReference>
<protein>
    <submittedName>
        <fullName evidence="1">Uncharacterized protein</fullName>
    </submittedName>
</protein>
<evidence type="ECO:0000313" key="2">
    <source>
        <dbReference type="Proteomes" id="UP001199355"/>
    </source>
</evidence>
<accession>A0AAE3DPD1</accession>
<gene>
    <name evidence="1" type="ORF">LKD45_16390</name>
</gene>
<dbReference type="RefSeq" id="WP_308729203.1">
    <property type="nucleotide sequence ID" value="NZ_JAJEQF010000075.1"/>
</dbReference>
<organism evidence="1 2">
    <name type="scientific">Gallintestinimicrobium propionicum</name>
    <dbReference type="NCBI Taxonomy" id="2981770"/>
    <lineage>
        <taxon>Bacteria</taxon>
        <taxon>Bacillati</taxon>
        <taxon>Bacillota</taxon>
        <taxon>Clostridia</taxon>
        <taxon>Lachnospirales</taxon>
        <taxon>Lachnospiraceae</taxon>
        <taxon>Gallintestinimicrobium</taxon>
    </lineage>
</organism>
<sequence length="55" mass="6381">MCSITYLFIGGIHTAFAWWVSGIPFDMIHGVSNFVLMLVLYKPLRRVLEHCVIRK</sequence>
<comment type="caution">
    <text evidence="1">The sequence shown here is derived from an EMBL/GenBank/DDBJ whole genome shotgun (WGS) entry which is preliminary data.</text>
</comment>
<evidence type="ECO:0000313" key="1">
    <source>
        <dbReference type="EMBL" id="MCC2169238.1"/>
    </source>
</evidence>
<keyword evidence="2" id="KW-1185">Reference proteome</keyword>
<reference evidence="1 2" key="1">
    <citation type="submission" date="2021-10" db="EMBL/GenBank/DDBJ databases">
        <title>Anaerobic single-cell dispensing facilitates the cultivation of human gut bacteria.</title>
        <authorList>
            <person name="Afrizal A."/>
        </authorList>
    </citation>
    <scope>NUCLEOTIDE SEQUENCE [LARGE SCALE GENOMIC DNA]</scope>
    <source>
        <strain evidence="1 2">CLA-AA-H244</strain>
    </source>
</reference>
<dbReference type="AlphaFoldDB" id="A0AAE3DPD1"/>
<name>A0AAE3DPD1_9FIRM</name>